<comment type="similarity">
    <text evidence="2 14">Belongs to the radical SAM superfamily. RlmN family.</text>
</comment>
<dbReference type="NCBIfam" id="TIGR00048">
    <property type="entry name" value="rRNA_mod_RlmN"/>
    <property type="match status" value="1"/>
</dbReference>
<dbReference type="InterPro" id="IPR013785">
    <property type="entry name" value="Aldolase_TIM"/>
</dbReference>
<dbReference type="PANTHER" id="PTHR30544:SF5">
    <property type="entry name" value="RADICAL SAM CORE DOMAIN-CONTAINING PROTEIN"/>
    <property type="match status" value="1"/>
</dbReference>
<comment type="catalytic activity">
    <reaction evidence="14">
        <text>adenosine(37) in tRNA + 2 reduced [2Fe-2S]-[ferredoxin] + 2 S-adenosyl-L-methionine = 2-methyladenosine(37) in tRNA + 5'-deoxyadenosine + L-methionine + 2 oxidized [2Fe-2S]-[ferredoxin] + S-adenosyl-L-homocysteine</text>
        <dbReference type="Rhea" id="RHEA:43332"/>
        <dbReference type="Rhea" id="RHEA-COMP:10000"/>
        <dbReference type="Rhea" id="RHEA-COMP:10001"/>
        <dbReference type="Rhea" id="RHEA-COMP:10162"/>
        <dbReference type="Rhea" id="RHEA-COMP:10485"/>
        <dbReference type="ChEBI" id="CHEBI:17319"/>
        <dbReference type="ChEBI" id="CHEBI:33737"/>
        <dbReference type="ChEBI" id="CHEBI:33738"/>
        <dbReference type="ChEBI" id="CHEBI:57844"/>
        <dbReference type="ChEBI" id="CHEBI:57856"/>
        <dbReference type="ChEBI" id="CHEBI:59789"/>
        <dbReference type="ChEBI" id="CHEBI:74411"/>
        <dbReference type="ChEBI" id="CHEBI:74497"/>
        <dbReference type="EC" id="2.1.1.192"/>
    </reaction>
</comment>
<name>A0A259TY92_9BACT</name>
<dbReference type="SFLD" id="SFLDF00275">
    <property type="entry name" value="adenosine_C2_methyltransferase"/>
    <property type="match status" value="1"/>
</dbReference>
<evidence type="ECO:0000256" key="12">
    <source>
        <dbReference type="ARBA" id="ARBA00023014"/>
    </source>
</evidence>
<keyword evidence="3 14" id="KW-0004">4Fe-4S</keyword>
<dbReference type="RefSeq" id="WP_094546924.1">
    <property type="nucleotide sequence ID" value="NZ_MQWB01000001.1"/>
</dbReference>
<dbReference type="GO" id="GO:0070475">
    <property type="term" value="P:rRNA base methylation"/>
    <property type="evidence" value="ECO:0007669"/>
    <property type="project" value="UniProtKB-UniRule"/>
</dbReference>
<keyword evidence="6 14" id="KW-0489">Methyltransferase</keyword>
<reference evidence="16 17" key="1">
    <citation type="submission" date="2016-11" db="EMBL/GenBank/DDBJ databases">
        <title>Study of marine rhodopsin-containing bacteria.</title>
        <authorList>
            <person name="Yoshizawa S."/>
            <person name="Kumagai Y."/>
            <person name="Kogure K."/>
        </authorList>
    </citation>
    <scope>NUCLEOTIDE SEQUENCE [LARGE SCALE GENOMIC DNA]</scope>
    <source>
        <strain evidence="16 17">SG-29</strain>
    </source>
</reference>
<dbReference type="Proteomes" id="UP000216446">
    <property type="component" value="Unassembled WGS sequence"/>
</dbReference>
<feature type="binding site" evidence="14">
    <location>
        <position position="127"/>
    </location>
    <ligand>
        <name>[4Fe-4S] cluster</name>
        <dbReference type="ChEBI" id="CHEBI:49883"/>
        <note>4Fe-4S-S-AdoMet</note>
    </ligand>
</feature>
<dbReference type="GO" id="GO:0005737">
    <property type="term" value="C:cytoplasm"/>
    <property type="evidence" value="ECO:0007669"/>
    <property type="project" value="UniProtKB-SubCell"/>
</dbReference>
<dbReference type="AlphaFoldDB" id="A0A259TY92"/>
<dbReference type="GO" id="GO:0070040">
    <property type="term" value="F:rRNA (adenine(2503)-C2-)-methyltransferase activity"/>
    <property type="evidence" value="ECO:0007669"/>
    <property type="project" value="UniProtKB-UniRule"/>
</dbReference>
<comment type="catalytic activity">
    <reaction evidence="14">
        <text>adenosine(2503) in 23S rRNA + 2 reduced [2Fe-2S]-[ferredoxin] + 2 S-adenosyl-L-methionine = 2-methyladenosine(2503) in 23S rRNA + 5'-deoxyadenosine + L-methionine + 2 oxidized [2Fe-2S]-[ferredoxin] + S-adenosyl-L-homocysteine</text>
        <dbReference type="Rhea" id="RHEA:42916"/>
        <dbReference type="Rhea" id="RHEA-COMP:10000"/>
        <dbReference type="Rhea" id="RHEA-COMP:10001"/>
        <dbReference type="Rhea" id="RHEA-COMP:10152"/>
        <dbReference type="Rhea" id="RHEA-COMP:10282"/>
        <dbReference type="ChEBI" id="CHEBI:17319"/>
        <dbReference type="ChEBI" id="CHEBI:33737"/>
        <dbReference type="ChEBI" id="CHEBI:33738"/>
        <dbReference type="ChEBI" id="CHEBI:57844"/>
        <dbReference type="ChEBI" id="CHEBI:57856"/>
        <dbReference type="ChEBI" id="CHEBI:59789"/>
        <dbReference type="ChEBI" id="CHEBI:74411"/>
        <dbReference type="ChEBI" id="CHEBI:74497"/>
        <dbReference type="EC" id="2.1.1.192"/>
    </reaction>
</comment>
<dbReference type="GO" id="GO:0000049">
    <property type="term" value="F:tRNA binding"/>
    <property type="evidence" value="ECO:0007669"/>
    <property type="project" value="UniProtKB-UniRule"/>
</dbReference>
<dbReference type="GO" id="GO:0051539">
    <property type="term" value="F:4 iron, 4 sulfur cluster binding"/>
    <property type="evidence" value="ECO:0007669"/>
    <property type="project" value="UniProtKB-UniRule"/>
</dbReference>
<dbReference type="InterPro" id="IPR004383">
    <property type="entry name" value="rRNA_lsu_MTrfase_RlmN/Cfr"/>
</dbReference>
<dbReference type="EMBL" id="MQWB01000001">
    <property type="protein sequence ID" value="OZC02548.1"/>
    <property type="molecule type" value="Genomic_DNA"/>
</dbReference>
<gene>
    <name evidence="14" type="primary">rlmN</name>
    <name evidence="16" type="ORF">BSZ36_05895</name>
</gene>
<comment type="cofactor">
    <cofactor evidence="14">
        <name>[4Fe-4S] cluster</name>
        <dbReference type="ChEBI" id="CHEBI:49883"/>
    </cofactor>
    <text evidence="14">Binds 1 [4Fe-4S] cluster. The cluster is coordinated with 3 cysteines and an exchangeable S-adenosyl-L-methionine.</text>
</comment>
<feature type="binding site" evidence="14">
    <location>
        <position position="120"/>
    </location>
    <ligand>
        <name>[4Fe-4S] cluster</name>
        <dbReference type="ChEBI" id="CHEBI:49883"/>
        <note>4Fe-4S-S-AdoMet</note>
    </ligand>
</feature>
<evidence type="ECO:0000313" key="16">
    <source>
        <dbReference type="EMBL" id="OZC02548.1"/>
    </source>
</evidence>
<evidence type="ECO:0000256" key="5">
    <source>
        <dbReference type="ARBA" id="ARBA00022552"/>
    </source>
</evidence>
<feature type="active site" description="S-methylcysteine intermediate" evidence="14">
    <location>
        <position position="350"/>
    </location>
</feature>
<comment type="function">
    <text evidence="14">Specifically methylates position 2 of adenine 2503 in 23S rRNA and position 2 of adenine 37 in tRNAs.</text>
</comment>
<dbReference type="PANTHER" id="PTHR30544">
    <property type="entry name" value="23S RRNA METHYLTRANSFERASE"/>
    <property type="match status" value="1"/>
</dbReference>
<dbReference type="GO" id="GO:0030488">
    <property type="term" value="P:tRNA methylation"/>
    <property type="evidence" value="ECO:0007669"/>
    <property type="project" value="UniProtKB-UniRule"/>
</dbReference>
<dbReference type="SUPFAM" id="SSF102114">
    <property type="entry name" value="Radical SAM enzymes"/>
    <property type="match status" value="1"/>
</dbReference>
<feature type="disulfide bond" description="(transient)" evidence="14">
    <location>
        <begin position="113"/>
        <end position="350"/>
    </location>
</feature>
<feature type="binding site" evidence="14">
    <location>
        <position position="124"/>
    </location>
    <ligand>
        <name>[4Fe-4S] cluster</name>
        <dbReference type="ChEBI" id="CHEBI:49883"/>
        <note>4Fe-4S-S-AdoMet</note>
    </ligand>
</feature>
<evidence type="ECO:0000256" key="8">
    <source>
        <dbReference type="ARBA" id="ARBA00022691"/>
    </source>
</evidence>
<dbReference type="EC" id="2.1.1.192" evidence="14"/>
<dbReference type="InterPro" id="IPR048641">
    <property type="entry name" value="RlmN_N"/>
</dbReference>
<sequence>MPAPPDLLALDQIELTAFMREIGEPAYRGRQLFEWMHEKGARSFDAMTNLPLALRQRLGAEAQIGRLEETSRQTATDGTIKTLLRLPSGRAVEAVLIPDVDEETGRARRLTACVSSQVGCAMGCTFCATGRMGFQENLTAGQIAAQAQHLDALAHETYGRGLSNVVYMGMGEPLQNMSAVTKSVGLIRDGLGLAPRRVTVSTVGLARRIREVADGQASGAIPGFRLAVSLHAPTDAQRSAIMPVNRSEKTDLGALRDAIRHYWNLTGERVTYEYCVFAGQNDTDEDARNLAAVTRWAPSKVNLIVYNPVQGTGFTSPPEAELDRFIRALVREEVRVTVRRSRGQDIDAACGQLATREAA</sequence>
<accession>A0A259TY92</accession>
<dbReference type="Gene3D" id="3.20.20.70">
    <property type="entry name" value="Aldolase class I"/>
    <property type="match status" value="1"/>
</dbReference>
<keyword evidence="8 14" id="KW-0949">S-adenosyl-L-methionine</keyword>
<feature type="binding site" evidence="14">
    <location>
        <position position="201"/>
    </location>
    <ligand>
        <name>S-adenosyl-L-methionine</name>
        <dbReference type="ChEBI" id="CHEBI:59789"/>
    </ligand>
</feature>
<keyword evidence="4 14" id="KW-0963">Cytoplasm</keyword>
<dbReference type="InterPro" id="IPR027492">
    <property type="entry name" value="RNA_MTrfase_RlmN"/>
</dbReference>
<keyword evidence="12 14" id="KW-0411">Iron-sulfur</keyword>
<evidence type="ECO:0000256" key="2">
    <source>
        <dbReference type="ARBA" id="ARBA00007544"/>
    </source>
</evidence>
<evidence type="ECO:0000256" key="13">
    <source>
        <dbReference type="ARBA" id="ARBA00023157"/>
    </source>
</evidence>
<evidence type="ECO:0000256" key="6">
    <source>
        <dbReference type="ARBA" id="ARBA00022603"/>
    </source>
</evidence>
<dbReference type="Gene3D" id="1.10.150.530">
    <property type="match status" value="1"/>
</dbReference>
<evidence type="ECO:0000256" key="9">
    <source>
        <dbReference type="ARBA" id="ARBA00022694"/>
    </source>
</evidence>
<feature type="binding site" evidence="14">
    <location>
        <position position="307"/>
    </location>
    <ligand>
        <name>S-adenosyl-L-methionine</name>
        <dbReference type="ChEBI" id="CHEBI:59789"/>
    </ligand>
</feature>
<dbReference type="GO" id="GO:0046872">
    <property type="term" value="F:metal ion binding"/>
    <property type="evidence" value="ECO:0007669"/>
    <property type="project" value="UniProtKB-KW"/>
</dbReference>
<dbReference type="Pfam" id="PF21016">
    <property type="entry name" value="RlmN_N"/>
    <property type="match status" value="1"/>
</dbReference>
<comment type="subcellular location">
    <subcellularLocation>
        <location evidence="1 14">Cytoplasm</location>
    </subcellularLocation>
</comment>
<dbReference type="InterPro" id="IPR007197">
    <property type="entry name" value="rSAM"/>
</dbReference>
<evidence type="ECO:0000256" key="10">
    <source>
        <dbReference type="ARBA" id="ARBA00022723"/>
    </source>
</evidence>
<comment type="miscellaneous">
    <text evidence="14">Reaction proceeds by a ping-pong mechanism involving intermediate methylation of a conserved cysteine residue.</text>
</comment>
<keyword evidence="17" id="KW-1185">Reference proteome</keyword>
<feature type="active site" description="Proton acceptor" evidence="14">
    <location>
        <position position="93"/>
    </location>
</feature>
<keyword evidence="10 14" id="KW-0479">Metal-binding</keyword>
<evidence type="ECO:0000259" key="15">
    <source>
        <dbReference type="PROSITE" id="PS51918"/>
    </source>
</evidence>
<dbReference type="SFLD" id="SFLDS00029">
    <property type="entry name" value="Radical_SAM"/>
    <property type="match status" value="1"/>
</dbReference>
<evidence type="ECO:0000256" key="3">
    <source>
        <dbReference type="ARBA" id="ARBA00022485"/>
    </source>
</evidence>
<evidence type="ECO:0000256" key="4">
    <source>
        <dbReference type="ARBA" id="ARBA00022490"/>
    </source>
</evidence>
<evidence type="ECO:0000256" key="7">
    <source>
        <dbReference type="ARBA" id="ARBA00022679"/>
    </source>
</evidence>
<keyword evidence="13 14" id="KW-1015">Disulfide bond</keyword>
<protein>
    <recommendedName>
        <fullName evidence="14">Probable dual-specificity RNA methyltransferase RlmN</fullName>
        <ecNumber evidence="14">2.1.1.192</ecNumber>
    </recommendedName>
    <alternativeName>
        <fullName evidence="14">23S rRNA (adenine(2503)-C(2))-methyltransferase</fullName>
    </alternativeName>
    <alternativeName>
        <fullName evidence="14">23S rRNA m2A2503 methyltransferase</fullName>
    </alternativeName>
    <alternativeName>
        <fullName evidence="14">Ribosomal RNA large subunit methyltransferase N</fullName>
    </alternativeName>
    <alternativeName>
        <fullName evidence="14">tRNA (adenine(37)-C(2))-methyltransferase</fullName>
    </alternativeName>
    <alternativeName>
        <fullName evidence="14">tRNA m2A37 methyltransferase</fullName>
    </alternativeName>
</protein>
<keyword evidence="11 14" id="KW-0408">Iron</keyword>
<dbReference type="PROSITE" id="PS51918">
    <property type="entry name" value="RADICAL_SAM"/>
    <property type="match status" value="1"/>
</dbReference>
<dbReference type="OrthoDB" id="9793973at2"/>
<keyword evidence="9 14" id="KW-0819">tRNA processing</keyword>
<evidence type="ECO:0000313" key="17">
    <source>
        <dbReference type="Proteomes" id="UP000216446"/>
    </source>
</evidence>
<dbReference type="Pfam" id="PF04055">
    <property type="entry name" value="Radical_SAM"/>
    <property type="match status" value="1"/>
</dbReference>
<evidence type="ECO:0000256" key="11">
    <source>
        <dbReference type="ARBA" id="ARBA00023004"/>
    </source>
</evidence>
<evidence type="ECO:0000256" key="14">
    <source>
        <dbReference type="HAMAP-Rule" id="MF_01849"/>
    </source>
</evidence>
<dbReference type="GO" id="GO:0002935">
    <property type="term" value="F:tRNA (adenine(37)-C2)-methyltransferase activity"/>
    <property type="evidence" value="ECO:0007669"/>
    <property type="project" value="UniProtKB-UniRule"/>
</dbReference>
<keyword evidence="7 14" id="KW-0808">Transferase</keyword>
<dbReference type="HAMAP" id="MF_01849">
    <property type="entry name" value="RNA_methyltr_RlmN"/>
    <property type="match status" value="1"/>
</dbReference>
<proteinExistence type="inferred from homology"/>
<dbReference type="InParanoid" id="A0A259TY92"/>
<dbReference type="FunCoup" id="A0A259TY92">
    <property type="interactions" value="511"/>
</dbReference>
<dbReference type="InterPro" id="IPR040072">
    <property type="entry name" value="Methyltransferase_A"/>
</dbReference>
<dbReference type="SFLD" id="SFLDG01062">
    <property type="entry name" value="methyltransferase_(Class_A)"/>
    <property type="match status" value="1"/>
</dbReference>
<feature type="domain" description="Radical SAM core" evidence="15">
    <location>
        <begin position="106"/>
        <end position="345"/>
    </location>
</feature>
<dbReference type="InterPro" id="IPR058240">
    <property type="entry name" value="rSAM_sf"/>
</dbReference>
<organism evidence="16 17">
    <name type="scientific">Rubricoccus marinus</name>
    <dbReference type="NCBI Taxonomy" id="716817"/>
    <lineage>
        <taxon>Bacteria</taxon>
        <taxon>Pseudomonadati</taxon>
        <taxon>Rhodothermota</taxon>
        <taxon>Rhodothermia</taxon>
        <taxon>Rhodothermales</taxon>
        <taxon>Rubricoccaceae</taxon>
        <taxon>Rubricoccus</taxon>
    </lineage>
</organism>
<comment type="caution">
    <text evidence="16">The sequence shown here is derived from an EMBL/GenBank/DDBJ whole genome shotgun (WGS) entry which is preliminary data.</text>
</comment>
<dbReference type="GO" id="GO:0019843">
    <property type="term" value="F:rRNA binding"/>
    <property type="evidence" value="ECO:0007669"/>
    <property type="project" value="UniProtKB-UniRule"/>
</dbReference>
<feature type="binding site" evidence="14">
    <location>
        <begin position="229"/>
        <end position="231"/>
    </location>
    <ligand>
        <name>S-adenosyl-L-methionine</name>
        <dbReference type="ChEBI" id="CHEBI:59789"/>
    </ligand>
</feature>
<evidence type="ECO:0000256" key="1">
    <source>
        <dbReference type="ARBA" id="ARBA00004496"/>
    </source>
</evidence>
<dbReference type="PIRSF" id="PIRSF006004">
    <property type="entry name" value="CHP00048"/>
    <property type="match status" value="1"/>
</dbReference>
<keyword evidence="5 14" id="KW-0698">rRNA processing</keyword>
<feature type="binding site" evidence="14">
    <location>
        <begin position="171"/>
        <end position="172"/>
    </location>
    <ligand>
        <name>S-adenosyl-L-methionine</name>
        <dbReference type="ChEBI" id="CHEBI:59789"/>
    </ligand>
</feature>